<dbReference type="RefSeq" id="WP_089087981.1">
    <property type="nucleotide sequence ID" value="NZ_BCMH01000002.1"/>
</dbReference>
<evidence type="ECO:0000313" key="3">
    <source>
        <dbReference type="Proteomes" id="UP000198430"/>
    </source>
</evidence>
<accession>A0A1Z5IML7</accession>
<evidence type="ECO:0000313" key="2">
    <source>
        <dbReference type="EMBL" id="GAX03003.1"/>
    </source>
</evidence>
<keyword evidence="1" id="KW-1133">Transmembrane helix</keyword>
<dbReference type="Proteomes" id="UP000198430">
    <property type="component" value="Unassembled WGS sequence"/>
</dbReference>
<name>A0A1Z5IML7_9LACO</name>
<keyword evidence="3" id="KW-1185">Reference proteome</keyword>
<dbReference type="AlphaFoldDB" id="A0A1Z5IML7"/>
<comment type="caution">
    <text evidence="2">The sequence shown here is derived from an EMBL/GenBank/DDBJ whole genome shotgun (WGS) entry which is preliminary data.</text>
</comment>
<keyword evidence="1" id="KW-0812">Transmembrane</keyword>
<keyword evidence="1" id="KW-0472">Membrane</keyword>
<reference evidence="2 3" key="1">
    <citation type="submission" date="2015-11" db="EMBL/GenBank/DDBJ databases">
        <title>Draft genome sequences of new species of the genus Lactobacillus isolated from orchardgrass silage.</title>
        <authorList>
            <person name="Tohno M."/>
            <person name="Tanizawa Y."/>
            <person name="Arita M."/>
        </authorList>
    </citation>
    <scope>NUCLEOTIDE SEQUENCE [LARGE SCALE GENOMIC DNA]</scope>
    <source>
        <strain evidence="2 3">IWT140</strain>
    </source>
</reference>
<sequence>MDVRLFGGGKWYQGVALVGYIFFQLLLIYSYKKYRQHHNQTRVFVIMIGLSILPLVAVKLALVLPISQLSFLGFLGISYLTFKTVQVLMELRDGTIKTFKNRDFIRFLLFFPTVSSGPIDRFRRFQADEQQVPDRETYLGLVETRNCSRPSADAYKTGLFTVAFTNPPQ</sequence>
<protein>
    <submittedName>
        <fullName evidence="2">D-alanyl transfer protein DltB</fullName>
    </submittedName>
</protein>
<feature type="transmembrane region" description="Helical" evidence="1">
    <location>
        <begin position="43"/>
        <end position="63"/>
    </location>
</feature>
<proteinExistence type="predicted"/>
<organism evidence="2 3">
    <name type="scientific">Secundilactobacillus pentosiphilus</name>
    <dbReference type="NCBI Taxonomy" id="1714682"/>
    <lineage>
        <taxon>Bacteria</taxon>
        <taxon>Bacillati</taxon>
        <taxon>Bacillota</taxon>
        <taxon>Bacilli</taxon>
        <taxon>Lactobacillales</taxon>
        <taxon>Lactobacillaceae</taxon>
        <taxon>Secundilactobacillus</taxon>
    </lineage>
</organism>
<evidence type="ECO:0000256" key="1">
    <source>
        <dbReference type="SAM" id="Phobius"/>
    </source>
</evidence>
<dbReference type="EMBL" id="BCMH01000002">
    <property type="protein sequence ID" value="GAX03003.1"/>
    <property type="molecule type" value="Genomic_DNA"/>
</dbReference>
<feature type="transmembrane region" description="Helical" evidence="1">
    <location>
        <begin position="12"/>
        <end position="31"/>
    </location>
</feature>
<gene>
    <name evidence="2" type="primary">dltB</name>
    <name evidence="2" type="ORF">IWT140_00601</name>
</gene>